<reference evidence="3" key="3">
    <citation type="submission" date="2018-11" db="EMBL/GenBank/DDBJ databases">
        <authorList>
            <consortium name="PulseNet: The National Subtyping Network for Foodborne Disease Surveillance"/>
            <person name="Tarr C.L."/>
            <person name="Trees E."/>
            <person name="Katz L.S."/>
            <person name="Carleton-Romer H.A."/>
            <person name="Stroika S."/>
            <person name="Kucerova Z."/>
            <person name="Roache K.F."/>
            <person name="Sabol A.L."/>
            <person name="Besser J."/>
            <person name="Gerner-Smidt P."/>
        </authorList>
    </citation>
    <scope>NUCLEOTIDE SEQUENCE [LARGE SCALE GENOMIC DNA]</scope>
    <source>
        <strain evidence="3">PNUSAS058450</strain>
    </source>
</reference>
<name>A0A1S0ZRS9_SALER</name>
<reference evidence="4" key="2">
    <citation type="submission" date="2018-08" db="EMBL/GenBank/DDBJ databases">
        <authorList>
            <consortium name="GenomeTrakr network: Whole genome sequencing for foodborne pathogen traceback"/>
        </authorList>
    </citation>
    <scope>NUCLEOTIDE SEQUENCE [LARGE SCALE GENOMIC DNA]</scope>
    <source>
        <strain evidence="4">FLUFL-1338</strain>
        <strain evidence="2">FLUFL-367</strain>
    </source>
</reference>
<dbReference type="Proteomes" id="UP000885283">
    <property type="component" value="Unassembled WGS sequence"/>
</dbReference>
<accession>A0A1S0ZRS9</accession>
<evidence type="ECO:0000313" key="4">
    <source>
        <dbReference type="EMBL" id="MIK95299.1"/>
    </source>
</evidence>
<sequence>MRLTSRKKEILSYFDPDNRAWVTSEIGAPPFDVSGVAWLIHGLKSHDKLHCLESTRRTLEAMVKDGLLEKSTSYERRQNRKQSGNGDDYGVWCYVSRYGLPGQCTVMRDDGEDRNGIAIDGECVRLSEAEGATL</sequence>
<dbReference type="EMBL" id="RNKS01000041">
    <property type="protein sequence ID" value="MGD30628.1"/>
    <property type="molecule type" value="Genomic_DNA"/>
</dbReference>
<dbReference type="Proteomes" id="UP000885336">
    <property type="component" value="Unassembled WGS sequence"/>
</dbReference>
<dbReference type="AlphaFoldDB" id="A0A1S0ZRS9"/>
<protein>
    <submittedName>
        <fullName evidence="4">Uncharacterized protein</fullName>
    </submittedName>
</protein>
<evidence type="ECO:0000313" key="2">
    <source>
        <dbReference type="EMBL" id="EAA8665404.1"/>
    </source>
</evidence>
<dbReference type="RefSeq" id="WP_023246333.1">
    <property type="nucleotide sequence ID" value="NZ_CP030219.1"/>
</dbReference>
<organism evidence="4">
    <name type="scientific">Salmonella enterica</name>
    <name type="common">Salmonella choleraesuis</name>
    <dbReference type="NCBI Taxonomy" id="28901"/>
    <lineage>
        <taxon>Bacteria</taxon>
        <taxon>Pseudomonadati</taxon>
        <taxon>Pseudomonadota</taxon>
        <taxon>Gammaproteobacteria</taxon>
        <taxon>Enterobacterales</taxon>
        <taxon>Enterobacteriaceae</taxon>
        <taxon>Salmonella</taxon>
    </lineage>
</organism>
<evidence type="ECO:0000313" key="5">
    <source>
        <dbReference type="Proteomes" id="UP000251994"/>
    </source>
</evidence>
<reference evidence="1 5" key="1">
    <citation type="submission" date="2018-06" db="EMBL/GenBank/DDBJ databases">
        <title>Completed Genome Sequences of 32 Strains from Various Serotypes of Salmonella enterica.</title>
        <authorList>
            <person name="Nash J.H.E."/>
            <person name="Robertson J."/>
            <person name="Bessonov K."/>
        </authorList>
    </citation>
    <scope>NUCLEOTIDE SEQUENCE [LARGE SCALE GENOMIC DNA]</scope>
    <source>
        <strain evidence="1 5">SA20021456</strain>
    </source>
</reference>
<dbReference type="EMBL" id="CP030219">
    <property type="protein sequence ID" value="AXD71301.1"/>
    <property type="molecule type" value="Genomic_DNA"/>
</dbReference>
<evidence type="ECO:0000313" key="3">
    <source>
        <dbReference type="EMBL" id="MGD30628.1"/>
    </source>
</evidence>
<gene>
    <name evidence="1" type="ORF">CHC34_10180</name>
    <name evidence="3" type="ORF">EE393_16955</name>
    <name evidence="4" type="ORF">KO51_28600</name>
    <name evidence="2" type="ORF">NL99_10280</name>
</gene>
<dbReference type="EMBL" id="AAACVH010000013">
    <property type="protein sequence ID" value="EAA8665404.1"/>
    <property type="molecule type" value="Genomic_DNA"/>
</dbReference>
<dbReference type="Proteomes" id="UP000251994">
    <property type="component" value="Chromosome"/>
</dbReference>
<proteinExistence type="predicted"/>
<dbReference type="EMBL" id="RSMR01000098">
    <property type="protein sequence ID" value="MIK95299.1"/>
    <property type="molecule type" value="Genomic_DNA"/>
</dbReference>
<evidence type="ECO:0000313" key="1">
    <source>
        <dbReference type="EMBL" id="AXD71301.1"/>
    </source>
</evidence>
<dbReference type="Proteomes" id="UP000839834">
    <property type="component" value="Unassembled WGS sequence"/>
</dbReference>